<dbReference type="GO" id="GO:0005524">
    <property type="term" value="F:ATP binding"/>
    <property type="evidence" value="ECO:0007669"/>
    <property type="project" value="UniProtKB-KW"/>
</dbReference>
<dbReference type="Pfam" id="PF13784">
    <property type="entry name" value="Fic_N"/>
    <property type="match status" value="1"/>
</dbReference>
<protein>
    <submittedName>
        <fullName evidence="6">Addiction module protein</fullName>
    </submittedName>
</protein>
<dbReference type="PROSITE" id="PS51459">
    <property type="entry name" value="FIDO"/>
    <property type="match status" value="1"/>
</dbReference>
<keyword evidence="1" id="KW-0067">ATP-binding</keyword>
<dbReference type="InterPro" id="IPR003812">
    <property type="entry name" value="Fido"/>
</dbReference>
<dbReference type="AlphaFoldDB" id="A0A6S6TYJ8"/>
<keyword evidence="4" id="KW-1133">Transmembrane helix</keyword>
<dbReference type="PANTHER" id="PTHR13504">
    <property type="entry name" value="FIDO DOMAIN-CONTAINING PROTEIN DDB_G0283145"/>
    <property type="match status" value="1"/>
</dbReference>
<name>A0A6S6TYJ8_9BACT</name>
<dbReference type="InterPro" id="IPR025758">
    <property type="entry name" value="Fic/DOC_N"/>
</dbReference>
<keyword evidence="1" id="KW-0547">Nucleotide-binding</keyword>
<reference evidence="6" key="1">
    <citation type="submission" date="2020-01" db="EMBL/GenBank/DDBJ databases">
        <authorList>
            <person name="Meier V. D."/>
            <person name="Meier V D."/>
        </authorList>
    </citation>
    <scope>NUCLEOTIDE SEQUENCE</scope>
    <source>
        <strain evidence="6">HLG_WM_MAG_01</strain>
    </source>
</reference>
<feature type="transmembrane region" description="Helical" evidence="4">
    <location>
        <begin position="204"/>
        <end position="225"/>
    </location>
</feature>
<dbReference type="SUPFAM" id="SSF140931">
    <property type="entry name" value="Fic-like"/>
    <property type="match status" value="1"/>
</dbReference>
<evidence type="ECO:0000259" key="5">
    <source>
        <dbReference type="PROSITE" id="PS51459"/>
    </source>
</evidence>
<proteinExistence type="predicted"/>
<dbReference type="Pfam" id="PF21248">
    <property type="entry name" value="SoFic-like_C"/>
    <property type="match status" value="1"/>
</dbReference>
<feature type="binding site" evidence="1">
    <location>
        <begin position="194"/>
        <end position="200"/>
    </location>
    <ligand>
        <name>ATP</name>
        <dbReference type="ChEBI" id="CHEBI:30616"/>
    </ligand>
</feature>
<feature type="domain" description="Fido" evidence="5">
    <location>
        <begin position="104"/>
        <end position="253"/>
    </location>
</feature>
<dbReference type="InterPro" id="IPR048770">
    <property type="entry name" value="SoFic-like_C"/>
</dbReference>
<keyword evidence="4" id="KW-0812">Transmembrane</keyword>
<gene>
    <name evidence="6" type="ORF">HELGO_WM46874</name>
</gene>
<dbReference type="Gene3D" id="1.10.3290.10">
    <property type="entry name" value="Fido-like domain"/>
    <property type="match status" value="1"/>
</dbReference>
<evidence type="ECO:0000313" key="6">
    <source>
        <dbReference type="EMBL" id="CAA6821188.1"/>
    </source>
</evidence>
<dbReference type="EMBL" id="CACVAS010000112">
    <property type="protein sequence ID" value="CAA6821188.1"/>
    <property type="molecule type" value="Genomic_DNA"/>
</dbReference>
<feature type="binding site" evidence="1">
    <location>
        <position position="189"/>
    </location>
    <ligand>
        <name>ATP</name>
        <dbReference type="ChEBI" id="CHEBI:30616"/>
    </ligand>
</feature>
<feature type="binding site" evidence="1">
    <location>
        <position position="63"/>
    </location>
    <ligand>
        <name>ATP</name>
        <dbReference type="ChEBI" id="CHEBI:30616"/>
    </ligand>
</feature>
<dbReference type="InterPro" id="IPR036597">
    <property type="entry name" value="Fido-like_dom_sf"/>
</dbReference>
<feature type="binding site" evidence="3">
    <location>
        <begin position="231"/>
        <end position="232"/>
    </location>
    <ligand>
        <name>ATP</name>
        <dbReference type="ChEBI" id="CHEBI:30616"/>
    </ligand>
</feature>
<evidence type="ECO:0000256" key="1">
    <source>
        <dbReference type="PIRSR" id="PIRSR038925-1"/>
    </source>
</evidence>
<evidence type="ECO:0000256" key="2">
    <source>
        <dbReference type="PIRSR" id="PIRSR640198-1"/>
    </source>
</evidence>
<organism evidence="6">
    <name type="scientific">uncultured Sulfurovum sp</name>
    <dbReference type="NCBI Taxonomy" id="269237"/>
    <lineage>
        <taxon>Bacteria</taxon>
        <taxon>Pseudomonadati</taxon>
        <taxon>Campylobacterota</taxon>
        <taxon>Epsilonproteobacteria</taxon>
        <taxon>Campylobacterales</taxon>
        <taxon>Sulfurovaceae</taxon>
        <taxon>Sulfurovum</taxon>
        <taxon>environmental samples</taxon>
    </lineage>
</organism>
<dbReference type="InterPro" id="IPR040198">
    <property type="entry name" value="Fido_containing"/>
</dbReference>
<dbReference type="PIRSF" id="PIRSF038925">
    <property type="entry name" value="AMP-prot_trans"/>
    <property type="match status" value="1"/>
</dbReference>
<sequence>MKEFSPIKLPLSHDVESKKILKKTILANKALAALNEVAKIIPNHNILINSLALQEAKDSSEIENIITTHDELYIADLDIKHLTKETKEVQNYKNALLKGYGLVGEHKLLLKRHIVEIQKELEQNDAGVRRQSGTNLKNTQTGEVIFVSPQDYEEIESLLANLESYMNKPNELDALVNMAIIHYQFETIHPFYDGNGRTGRILNILYLILQDLLALPILYLSNYIIQNKRDYYRLLQEVRTNGNWEEWILYMLDGVEKTSLETIILIQDIAKLMKETKHIIREKLPKIYSKDLIEILFSHPYTKIDFLVEGLDLHRETASKYLKEIEKLGILESVKVGRGKYFVNKLLFERLKKGIA</sequence>
<feature type="binding site" evidence="1">
    <location>
        <position position="231"/>
    </location>
    <ligand>
        <name>ATP</name>
        <dbReference type="ChEBI" id="CHEBI:30616"/>
    </ligand>
</feature>
<dbReference type="InterPro" id="IPR026287">
    <property type="entry name" value="SoFic-like"/>
</dbReference>
<dbReference type="PANTHER" id="PTHR13504:SF35">
    <property type="entry name" value="PROTEIN ADENYLYLTRANSFERASE SOFIC"/>
    <property type="match status" value="1"/>
</dbReference>
<keyword evidence="4" id="KW-0472">Membrane</keyword>
<feature type="active site" evidence="2">
    <location>
        <position position="189"/>
    </location>
</feature>
<evidence type="ECO:0000256" key="4">
    <source>
        <dbReference type="SAM" id="Phobius"/>
    </source>
</evidence>
<dbReference type="Pfam" id="PF02661">
    <property type="entry name" value="Fic"/>
    <property type="match status" value="1"/>
</dbReference>
<accession>A0A6S6TYJ8</accession>
<evidence type="ECO:0000256" key="3">
    <source>
        <dbReference type="PIRSR" id="PIRSR640198-2"/>
    </source>
</evidence>
<feature type="binding site" evidence="3">
    <location>
        <begin position="193"/>
        <end position="200"/>
    </location>
    <ligand>
        <name>ATP</name>
        <dbReference type="ChEBI" id="CHEBI:30616"/>
    </ligand>
</feature>